<proteinExistence type="predicted"/>
<evidence type="ECO:0000313" key="2">
    <source>
        <dbReference type="EMBL" id="QDQ14797.1"/>
    </source>
</evidence>
<organism evidence="2 3">
    <name type="scientific">Streptomyces spectabilis</name>
    <dbReference type="NCBI Taxonomy" id="68270"/>
    <lineage>
        <taxon>Bacteria</taxon>
        <taxon>Bacillati</taxon>
        <taxon>Actinomycetota</taxon>
        <taxon>Actinomycetes</taxon>
        <taxon>Kitasatosporales</taxon>
        <taxon>Streptomycetaceae</taxon>
        <taxon>Streptomyces</taxon>
    </lineage>
</organism>
<evidence type="ECO:0000256" key="1">
    <source>
        <dbReference type="SAM" id="MobiDB-lite"/>
    </source>
</evidence>
<dbReference type="Gene3D" id="3.40.109.10">
    <property type="entry name" value="NADH Oxidase"/>
    <property type="match status" value="1"/>
</dbReference>
<dbReference type="GO" id="GO:0016491">
    <property type="term" value="F:oxidoreductase activity"/>
    <property type="evidence" value="ECO:0007669"/>
    <property type="project" value="InterPro"/>
</dbReference>
<name>A0A516RGL9_STRST</name>
<accession>A0A516RGL9</accession>
<protein>
    <submittedName>
        <fullName evidence="2">RedV protein</fullName>
    </submittedName>
</protein>
<gene>
    <name evidence="2" type="ORF">FH965_33080</name>
</gene>
<evidence type="ECO:0000313" key="3">
    <source>
        <dbReference type="Proteomes" id="UP000316806"/>
    </source>
</evidence>
<dbReference type="EMBL" id="CP040916">
    <property type="protein sequence ID" value="QDQ14797.1"/>
    <property type="molecule type" value="Genomic_DNA"/>
</dbReference>
<dbReference type="SUPFAM" id="SSF55469">
    <property type="entry name" value="FMN-dependent nitroreductase-like"/>
    <property type="match status" value="1"/>
</dbReference>
<sequence length="412" mass="43658">MTADWTQAPGTAVPAVPTDPGFEAALGAAVRVAALSPSSHNCQPWAVAWARGGGARAAAARAVPGASGSDQYLVLALDRERRLRALPSLHVEMLVSCGAYGQLLLRALGAQGWAVAGLRFAPGGLEGPLAAGWPWQEPGPADWPRTWAPLCVARLRPAPGGPAEDLRALRDTAEARRTHRAPYRPQPVAPDVLDRLAAPTGTAVARDADVGVRHLTSDADRAALADFVARHAGRDFSHGPAWRETHAYLRFSAADAAAHGDGFTLAELFGPLSRPGEWARRLALAPMTMRLLRHVGYPGLLARQLARIVRPTPALTVLSLTGTRAPTLADGVKGGARLADYWLGATAEGLVLHPISAVLQHDDLRHALEDRFRIPGQAIFLSRLGRPATDAAGVSGLPRSRRRPAHAPLRTI</sequence>
<dbReference type="InterPro" id="IPR000415">
    <property type="entry name" value="Nitroreductase-like"/>
</dbReference>
<reference evidence="2 3" key="1">
    <citation type="journal article" date="2019" name="J. Ind. Microbiol. Biotechnol.">
        <title>The complete genomic sequence of Streptomyces spectabilis NRRL-2792 and identification of secondary metabolite biosynthetic gene clusters.</title>
        <authorList>
            <person name="Sinha A."/>
            <person name="Phillips-Salemka S."/>
            <person name="Niraula T.A."/>
            <person name="Short K.A."/>
            <person name="Niraula N.P."/>
        </authorList>
    </citation>
    <scope>NUCLEOTIDE SEQUENCE [LARGE SCALE GENOMIC DNA]</scope>
    <source>
        <strain evidence="2 3">NRRL 2792</strain>
    </source>
</reference>
<feature type="region of interest" description="Disordered" evidence="1">
    <location>
        <begin position="390"/>
        <end position="412"/>
    </location>
</feature>
<dbReference type="AlphaFoldDB" id="A0A516RGL9"/>
<dbReference type="Proteomes" id="UP000316806">
    <property type="component" value="Chromosome"/>
</dbReference>
<dbReference type="RefSeq" id="WP_144322001.1">
    <property type="nucleotide sequence ID" value="NZ_CP040916.1"/>
</dbReference>